<dbReference type="RefSeq" id="WP_085384494.1">
    <property type="nucleotide sequence ID" value="NZ_NAFJ01000149.1"/>
</dbReference>
<dbReference type="EMBL" id="NAFK01000160">
    <property type="protein sequence ID" value="OSJ28710.1"/>
    <property type="molecule type" value="Genomic_DNA"/>
</dbReference>
<dbReference type="InterPro" id="IPR036264">
    <property type="entry name" value="Bact_exopeptidase_dim_dom"/>
</dbReference>
<keyword evidence="1" id="KW-0479">Metal-binding</keyword>
<gene>
    <name evidence="4" type="ORF">BST63_16195</name>
</gene>
<evidence type="ECO:0000313" key="4">
    <source>
        <dbReference type="EMBL" id="OSJ28710.1"/>
    </source>
</evidence>
<dbReference type="InterPro" id="IPR002933">
    <property type="entry name" value="Peptidase_M20"/>
</dbReference>
<dbReference type="InterPro" id="IPR050072">
    <property type="entry name" value="Peptidase_M20A"/>
</dbReference>
<feature type="domain" description="Peptidase M20 dimerisation" evidence="3">
    <location>
        <begin position="197"/>
        <end position="326"/>
    </location>
</feature>
<dbReference type="PANTHER" id="PTHR43808">
    <property type="entry name" value="ACETYLORNITHINE DEACETYLASE"/>
    <property type="match status" value="1"/>
</dbReference>
<protein>
    <recommendedName>
        <fullName evidence="3">Peptidase M20 dimerisation domain-containing protein</fullName>
    </recommendedName>
</protein>
<proteinExistence type="predicted"/>
<keyword evidence="5" id="KW-1185">Reference proteome</keyword>
<dbReference type="Gene3D" id="3.30.70.360">
    <property type="match status" value="1"/>
</dbReference>
<reference evidence="4 5" key="1">
    <citation type="submission" date="2017-03" db="EMBL/GenBank/DDBJ databases">
        <title>Whole genome sequences of fourteen strains of Bradyrhizobium canariense and one strain of Bradyrhizobium japonicum isolated from Lupinus (Papilionoideae: Genisteae) species in Algeria.</title>
        <authorList>
            <person name="Crovadore J."/>
            <person name="Chekireb D."/>
            <person name="Brachmann A."/>
            <person name="Chablais R."/>
            <person name="Cochard B."/>
            <person name="Lefort F."/>
        </authorList>
    </citation>
    <scope>NUCLEOTIDE SEQUENCE [LARGE SCALE GENOMIC DNA]</scope>
    <source>
        <strain evidence="4 5">UBMAN05</strain>
    </source>
</reference>
<dbReference type="Pfam" id="PF01546">
    <property type="entry name" value="Peptidase_M20"/>
    <property type="match status" value="1"/>
</dbReference>
<dbReference type="PANTHER" id="PTHR43808:SF32">
    <property type="entry name" value="ARGE_DAPE-RELATED DEACYLASE"/>
    <property type="match status" value="1"/>
</dbReference>
<evidence type="ECO:0000313" key="5">
    <source>
        <dbReference type="Proteomes" id="UP000193884"/>
    </source>
</evidence>
<keyword evidence="2" id="KW-0378">Hydrolase</keyword>
<evidence type="ECO:0000256" key="2">
    <source>
        <dbReference type="ARBA" id="ARBA00022801"/>
    </source>
</evidence>
<dbReference type="SUPFAM" id="SSF55031">
    <property type="entry name" value="Bacterial exopeptidase dimerisation domain"/>
    <property type="match status" value="1"/>
</dbReference>
<comment type="caution">
    <text evidence="4">The sequence shown here is derived from an EMBL/GenBank/DDBJ whole genome shotgun (WGS) entry which is preliminary data.</text>
</comment>
<organism evidence="4 5">
    <name type="scientific">Bradyrhizobium canariense</name>
    <dbReference type="NCBI Taxonomy" id="255045"/>
    <lineage>
        <taxon>Bacteria</taxon>
        <taxon>Pseudomonadati</taxon>
        <taxon>Pseudomonadota</taxon>
        <taxon>Alphaproteobacteria</taxon>
        <taxon>Hyphomicrobiales</taxon>
        <taxon>Nitrobacteraceae</taxon>
        <taxon>Bradyrhizobium</taxon>
    </lineage>
</organism>
<sequence>MASNVNKTKRQALLAKIEEDREAIAKFVRDLVRAKSPNPPGDTRSSMQCVRDFLDARDVPYRMENRDETMPNLVATTTFGRHDKHLVLNGHIDVFPVPDPAQWSIDPWAAQERDGAIYGRGVADMKVGTVASIVTYTYARSMADGQLDGRLTLAVVSDEETFGPNGTRHLFDVCPEEITGTAVLVGEPSSRHTVRLGEKGMLWLRFKVETHGGHGAYVHMGPSAVDQASTVIADLRKFAEFDFQEPPSIVAALTEAGETYDRAFGRGASENARRVTMNVGRINAGTNVNMIAPQCTFEVDFRLPMGVVIKDALDHIEKLRETHCFSYDIMMSSEPNWTEPNHEFVEIVAKNAETIAGAPPQLIPGLGSTDARLWRNRGIPAVVYGPAPRGMGATDEHVPVEEIFDVVRCHLLSAFDYLSTNDK</sequence>
<evidence type="ECO:0000259" key="3">
    <source>
        <dbReference type="Pfam" id="PF07687"/>
    </source>
</evidence>
<dbReference type="Gene3D" id="3.40.630.10">
    <property type="entry name" value="Zn peptidases"/>
    <property type="match status" value="1"/>
</dbReference>
<dbReference type="Pfam" id="PF07687">
    <property type="entry name" value="M20_dimer"/>
    <property type="match status" value="1"/>
</dbReference>
<evidence type="ECO:0000256" key="1">
    <source>
        <dbReference type="ARBA" id="ARBA00022723"/>
    </source>
</evidence>
<dbReference type="SUPFAM" id="SSF53187">
    <property type="entry name" value="Zn-dependent exopeptidases"/>
    <property type="match status" value="1"/>
</dbReference>
<name>A0ABX3X3S4_9BRAD</name>
<accession>A0ABX3X3S4</accession>
<dbReference type="InterPro" id="IPR011650">
    <property type="entry name" value="Peptidase_M20_dimer"/>
</dbReference>
<dbReference type="Proteomes" id="UP000193884">
    <property type="component" value="Unassembled WGS sequence"/>
</dbReference>